<proteinExistence type="predicted"/>
<gene>
    <name evidence="1" type="ORF">PDIGIT_LOCUS11829</name>
</gene>
<evidence type="ECO:0000313" key="1">
    <source>
        <dbReference type="EMBL" id="CAI6338696.1"/>
    </source>
</evidence>
<sequence>MSIVLFFPYPRFQHRSLCATDPPKFPFLSFSSTVDCRIDYSGFQLIPCVCVCDLTARTGLIFHALKCVLIPLFPPHHLSLHQSSHCIYRTIGNRLLASR</sequence>
<comment type="caution">
    <text evidence="1">The sequence shown here is derived from an EMBL/GenBank/DDBJ whole genome shotgun (WGS) entry which is preliminary data.</text>
</comment>
<organism evidence="1 2">
    <name type="scientific">Periconia digitata</name>
    <dbReference type="NCBI Taxonomy" id="1303443"/>
    <lineage>
        <taxon>Eukaryota</taxon>
        <taxon>Fungi</taxon>
        <taxon>Dikarya</taxon>
        <taxon>Ascomycota</taxon>
        <taxon>Pezizomycotina</taxon>
        <taxon>Dothideomycetes</taxon>
        <taxon>Pleosporomycetidae</taxon>
        <taxon>Pleosporales</taxon>
        <taxon>Massarineae</taxon>
        <taxon>Periconiaceae</taxon>
        <taxon>Periconia</taxon>
    </lineage>
</organism>
<name>A0A9W4UPM9_9PLEO</name>
<protein>
    <submittedName>
        <fullName evidence="1">Uncharacterized protein</fullName>
    </submittedName>
</protein>
<reference evidence="1" key="1">
    <citation type="submission" date="2023-01" db="EMBL/GenBank/DDBJ databases">
        <authorList>
            <person name="Van Ghelder C."/>
            <person name="Rancurel C."/>
        </authorList>
    </citation>
    <scope>NUCLEOTIDE SEQUENCE</scope>
    <source>
        <strain evidence="1">CNCM I-4278</strain>
    </source>
</reference>
<dbReference type="Proteomes" id="UP001152607">
    <property type="component" value="Unassembled WGS sequence"/>
</dbReference>
<accession>A0A9W4UPM9</accession>
<keyword evidence="2" id="KW-1185">Reference proteome</keyword>
<evidence type="ECO:0000313" key="2">
    <source>
        <dbReference type="Proteomes" id="UP001152607"/>
    </source>
</evidence>
<dbReference type="EMBL" id="CAOQHR010000008">
    <property type="protein sequence ID" value="CAI6338696.1"/>
    <property type="molecule type" value="Genomic_DNA"/>
</dbReference>
<dbReference type="AlphaFoldDB" id="A0A9W4UPM9"/>